<evidence type="ECO:0000256" key="2">
    <source>
        <dbReference type="ARBA" id="ARBA00022679"/>
    </source>
</evidence>
<dbReference type="InterPro" id="IPR001077">
    <property type="entry name" value="COMT_C"/>
</dbReference>
<dbReference type="PROSITE" id="PS51683">
    <property type="entry name" value="SAM_OMT_II"/>
    <property type="match status" value="1"/>
</dbReference>
<comment type="caution">
    <text evidence="5">The sequence shown here is derived from an EMBL/GenBank/DDBJ whole genome shotgun (WGS) entry which is preliminary data.</text>
</comment>
<sequence>MPGVLVRASKKKSSDQHVSAFRYLQTPTMPSTTAAALIALLDNIQVIDCEDDFDGQGDRVAVAEATRRLLARLETPFERAWRLSWINGNTHMAVQVIMDVGIWQAWYLSKRREISLLELHALARTPCDLRLIRRLFRLLAAENVIRELGEDQFGATAFSDALGQTSEPVAQTILSGLDSTRKFPEFLARTAYAEPLDPTNSCYMDLTPERLGMFQRCRANPEYQASFTGFMRGLTAYKLDWTQIYDTKLLMSDFDTNSEALLFVDIGGAHGVDVERLLSRYPDLPSGKLVLQDTPEVLALAKVSEKVTVLAHDFFMPQPIKGARAYFTHAILHDWDDTDAERILNQTAVAMKKGYSKLLLYETILVSQGATLYQSVSDVSLMHLISAADRTETRWRELLRKAGFVVLKIWQHPSSLESIIEAELA</sequence>
<reference evidence="5 6" key="1">
    <citation type="submission" date="2023-10" db="EMBL/GenBank/DDBJ databases">
        <title>Draft genome sequence of Xylaria bambusicola isolate GMP-LS, the root and basal stem rot pathogen of sugarcane in Indonesia.</title>
        <authorList>
            <person name="Selvaraj P."/>
            <person name="Muralishankar V."/>
            <person name="Muruganantham S."/>
            <person name="Sp S."/>
            <person name="Haryani S."/>
            <person name="Lau K.J.X."/>
            <person name="Naqvi N.I."/>
        </authorList>
    </citation>
    <scope>NUCLEOTIDE SEQUENCE [LARGE SCALE GENOMIC DNA]</scope>
    <source>
        <strain evidence="5">GMP-LS</strain>
    </source>
</reference>
<dbReference type="GO" id="GO:0032259">
    <property type="term" value="P:methylation"/>
    <property type="evidence" value="ECO:0007669"/>
    <property type="project" value="UniProtKB-KW"/>
</dbReference>
<gene>
    <name evidence="5" type="ORF">RRF57_008750</name>
</gene>
<evidence type="ECO:0000313" key="6">
    <source>
        <dbReference type="Proteomes" id="UP001305414"/>
    </source>
</evidence>
<dbReference type="InterPro" id="IPR036390">
    <property type="entry name" value="WH_DNA-bd_sf"/>
</dbReference>
<evidence type="ECO:0000256" key="3">
    <source>
        <dbReference type="ARBA" id="ARBA00022691"/>
    </source>
</evidence>
<dbReference type="Gene3D" id="1.10.10.10">
    <property type="entry name" value="Winged helix-like DNA-binding domain superfamily/Winged helix DNA-binding domain"/>
    <property type="match status" value="1"/>
</dbReference>
<keyword evidence="2" id="KW-0808">Transferase</keyword>
<protein>
    <recommendedName>
        <fullName evidence="4">O-methyltransferase C-terminal domain-containing protein</fullName>
    </recommendedName>
</protein>
<dbReference type="PANTHER" id="PTHR43712:SF8">
    <property type="entry name" value="O-METHYLTRANSFERASE AF390-400"/>
    <property type="match status" value="1"/>
</dbReference>
<dbReference type="SUPFAM" id="SSF53335">
    <property type="entry name" value="S-adenosyl-L-methionine-dependent methyltransferases"/>
    <property type="match status" value="1"/>
</dbReference>
<feature type="domain" description="O-methyltransferase C-terminal" evidence="4">
    <location>
        <begin position="241"/>
        <end position="404"/>
    </location>
</feature>
<dbReference type="AlphaFoldDB" id="A0AAN7Z100"/>
<keyword evidence="3" id="KW-0949">S-adenosyl-L-methionine</keyword>
<dbReference type="Proteomes" id="UP001305414">
    <property type="component" value="Unassembled WGS sequence"/>
</dbReference>
<dbReference type="EMBL" id="JAWHQM010000029">
    <property type="protein sequence ID" value="KAK5633035.1"/>
    <property type="molecule type" value="Genomic_DNA"/>
</dbReference>
<organism evidence="5 6">
    <name type="scientific">Xylaria bambusicola</name>
    <dbReference type="NCBI Taxonomy" id="326684"/>
    <lineage>
        <taxon>Eukaryota</taxon>
        <taxon>Fungi</taxon>
        <taxon>Dikarya</taxon>
        <taxon>Ascomycota</taxon>
        <taxon>Pezizomycotina</taxon>
        <taxon>Sordariomycetes</taxon>
        <taxon>Xylariomycetidae</taxon>
        <taxon>Xylariales</taxon>
        <taxon>Xylariaceae</taxon>
        <taxon>Xylaria</taxon>
    </lineage>
</organism>
<dbReference type="PANTHER" id="PTHR43712">
    <property type="entry name" value="PUTATIVE (AFU_ORTHOLOGUE AFUA_4G14580)-RELATED"/>
    <property type="match status" value="1"/>
</dbReference>
<dbReference type="GO" id="GO:0008171">
    <property type="term" value="F:O-methyltransferase activity"/>
    <property type="evidence" value="ECO:0007669"/>
    <property type="project" value="InterPro"/>
</dbReference>
<dbReference type="SUPFAM" id="SSF46785">
    <property type="entry name" value="Winged helix' DNA-binding domain"/>
    <property type="match status" value="1"/>
</dbReference>
<keyword evidence="6" id="KW-1185">Reference proteome</keyword>
<dbReference type="InterPro" id="IPR016461">
    <property type="entry name" value="COMT-like"/>
</dbReference>
<evidence type="ECO:0000256" key="1">
    <source>
        <dbReference type="ARBA" id="ARBA00022603"/>
    </source>
</evidence>
<accession>A0AAN7Z100</accession>
<dbReference type="Pfam" id="PF00891">
    <property type="entry name" value="Methyltransf_2"/>
    <property type="match status" value="1"/>
</dbReference>
<name>A0AAN7Z100_9PEZI</name>
<proteinExistence type="predicted"/>
<keyword evidence="1" id="KW-0489">Methyltransferase</keyword>
<evidence type="ECO:0000259" key="4">
    <source>
        <dbReference type="Pfam" id="PF00891"/>
    </source>
</evidence>
<evidence type="ECO:0000313" key="5">
    <source>
        <dbReference type="EMBL" id="KAK5633035.1"/>
    </source>
</evidence>
<dbReference type="InterPro" id="IPR036388">
    <property type="entry name" value="WH-like_DNA-bd_sf"/>
</dbReference>
<dbReference type="Gene3D" id="3.40.50.150">
    <property type="entry name" value="Vaccinia Virus protein VP39"/>
    <property type="match status" value="1"/>
</dbReference>
<dbReference type="InterPro" id="IPR029063">
    <property type="entry name" value="SAM-dependent_MTases_sf"/>
</dbReference>